<dbReference type="InterPro" id="IPR050640">
    <property type="entry name" value="Bact_2-comp_sensor_kinase"/>
</dbReference>
<dbReference type="Pfam" id="PF06580">
    <property type="entry name" value="His_kinase"/>
    <property type="match status" value="1"/>
</dbReference>
<feature type="transmembrane region" description="Helical" evidence="1">
    <location>
        <begin position="38"/>
        <end position="55"/>
    </location>
</feature>
<name>A0A419WAC3_9BACT</name>
<dbReference type="InterPro" id="IPR036890">
    <property type="entry name" value="HATPase_C_sf"/>
</dbReference>
<feature type="transmembrane region" description="Helical" evidence="1">
    <location>
        <begin position="109"/>
        <end position="131"/>
    </location>
</feature>
<dbReference type="Proteomes" id="UP000283387">
    <property type="component" value="Unassembled WGS sequence"/>
</dbReference>
<protein>
    <submittedName>
        <fullName evidence="3">GHKL domain-containing protein</fullName>
    </submittedName>
</protein>
<feature type="transmembrane region" description="Helical" evidence="1">
    <location>
        <begin position="71"/>
        <end position="89"/>
    </location>
</feature>
<evidence type="ECO:0000313" key="4">
    <source>
        <dbReference type="Proteomes" id="UP000283387"/>
    </source>
</evidence>
<dbReference type="AlphaFoldDB" id="A0A419WAC3"/>
<evidence type="ECO:0000256" key="1">
    <source>
        <dbReference type="SAM" id="Phobius"/>
    </source>
</evidence>
<dbReference type="GO" id="GO:0016020">
    <property type="term" value="C:membrane"/>
    <property type="evidence" value="ECO:0007669"/>
    <property type="project" value="InterPro"/>
</dbReference>
<dbReference type="Gene3D" id="3.30.565.10">
    <property type="entry name" value="Histidine kinase-like ATPase, C-terminal domain"/>
    <property type="match status" value="1"/>
</dbReference>
<comment type="caution">
    <text evidence="3">The sequence shown here is derived from an EMBL/GenBank/DDBJ whole genome shotgun (WGS) entry which is preliminary data.</text>
</comment>
<keyword evidence="1" id="KW-0472">Membrane</keyword>
<evidence type="ECO:0000313" key="3">
    <source>
        <dbReference type="EMBL" id="RKD92418.1"/>
    </source>
</evidence>
<dbReference type="GO" id="GO:0000155">
    <property type="term" value="F:phosphorelay sensor kinase activity"/>
    <property type="evidence" value="ECO:0007669"/>
    <property type="project" value="InterPro"/>
</dbReference>
<evidence type="ECO:0000259" key="2">
    <source>
        <dbReference type="Pfam" id="PF06580"/>
    </source>
</evidence>
<gene>
    <name evidence="3" type="ORF">BC643_2790</name>
</gene>
<dbReference type="InterPro" id="IPR010559">
    <property type="entry name" value="Sig_transdc_His_kin_internal"/>
</dbReference>
<reference evidence="3 4" key="1">
    <citation type="submission" date="2018-09" db="EMBL/GenBank/DDBJ databases">
        <title>Genomic Encyclopedia of Archaeal and Bacterial Type Strains, Phase II (KMG-II): from individual species to whole genera.</title>
        <authorList>
            <person name="Goeker M."/>
        </authorList>
    </citation>
    <scope>NUCLEOTIDE SEQUENCE [LARGE SCALE GENOMIC DNA]</scope>
    <source>
        <strain evidence="3 4">DSM 27148</strain>
    </source>
</reference>
<keyword evidence="4" id="KW-1185">Reference proteome</keyword>
<dbReference type="EMBL" id="RAPN01000001">
    <property type="protein sequence ID" value="RKD92418.1"/>
    <property type="molecule type" value="Genomic_DNA"/>
</dbReference>
<proteinExistence type="predicted"/>
<keyword evidence="1" id="KW-0812">Transmembrane</keyword>
<sequence length="351" mass="41071">MNLFHKSRRLKFQPYVVWGLLMLVYFAVGVQLSYVKGFYFAFLFSTMQLTVYQVNRRKLIPLLFEQNRQRFYFVNIILVLGICLASLLIDRQITALEENSAPRTNPSIIFPLFLHSILCLVALWVSITEYLTDKEEQSKTKIEELIRDKAVSDLKFLKMQINPHFLFNALNNIYTMSYIGDKSAHEKIARLSDMLRYVLYECESELIPLIKEIEYIESYIDFQQLKTEEPQNISFHYQVEKENCLVAPMLLIPFVENAFKHSKIEKFKGGFVNISLIQSKDKLIFELKNSYPIEEHVPRSTIKSSGIGIKNVENRLKLLYPGKHHMNIESSGNIYRVNMELDINGTSRKKI</sequence>
<feature type="transmembrane region" description="Helical" evidence="1">
    <location>
        <begin position="12"/>
        <end position="32"/>
    </location>
</feature>
<organism evidence="3 4">
    <name type="scientific">Mangrovibacterium diazotrophicum</name>
    <dbReference type="NCBI Taxonomy" id="1261403"/>
    <lineage>
        <taxon>Bacteria</taxon>
        <taxon>Pseudomonadati</taxon>
        <taxon>Bacteroidota</taxon>
        <taxon>Bacteroidia</taxon>
        <taxon>Marinilabiliales</taxon>
        <taxon>Prolixibacteraceae</taxon>
        <taxon>Mangrovibacterium</taxon>
    </lineage>
</organism>
<dbReference type="PANTHER" id="PTHR34220:SF7">
    <property type="entry name" value="SENSOR HISTIDINE KINASE YPDA"/>
    <property type="match status" value="1"/>
</dbReference>
<dbReference type="PANTHER" id="PTHR34220">
    <property type="entry name" value="SENSOR HISTIDINE KINASE YPDA"/>
    <property type="match status" value="1"/>
</dbReference>
<dbReference type="OrthoDB" id="9809908at2"/>
<accession>A0A419WAC3</accession>
<feature type="domain" description="Signal transduction histidine kinase internal region" evidence="2">
    <location>
        <begin position="153"/>
        <end position="229"/>
    </location>
</feature>
<keyword evidence="1" id="KW-1133">Transmembrane helix</keyword>